<protein>
    <submittedName>
        <fullName evidence="1">Uncharacterized protein</fullName>
    </submittedName>
</protein>
<gene>
    <name evidence="1" type="ordered locus">Halhy_2550</name>
</gene>
<dbReference type="RefSeq" id="WP_013764972.1">
    <property type="nucleotide sequence ID" value="NC_015510.1"/>
</dbReference>
<dbReference type="HOGENOM" id="CLU_2649410_0_0_10"/>
<proteinExistence type="predicted"/>
<organism evidence="1 2">
    <name type="scientific">Haliscomenobacter hydrossis (strain ATCC 27775 / DSM 1100 / LMG 10767 / O)</name>
    <dbReference type="NCBI Taxonomy" id="760192"/>
    <lineage>
        <taxon>Bacteria</taxon>
        <taxon>Pseudomonadati</taxon>
        <taxon>Bacteroidota</taxon>
        <taxon>Saprospiria</taxon>
        <taxon>Saprospirales</taxon>
        <taxon>Haliscomenobacteraceae</taxon>
        <taxon>Haliscomenobacter</taxon>
    </lineage>
</organism>
<reference evidence="1 2" key="1">
    <citation type="journal article" date="2011" name="Stand. Genomic Sci.">
        <title>Complete genome sequence of Haliscomenobacter hydrossis type strain (O).</title>
        <authorList>
            <consortium name="US DOE Joint Genome Institute (JGI-PGF)"/>
            <person name="Daligault H."/>
            <person name="Lapidus A."/>
            <person name="Zeytun A."/>
            <person name="Nolan M."/>
            <person name="Lucas S."/>
            <person name="Del Rio T.G."/>
            <person name="Tice H."/>
            <person name="Cheng J.F."/>
            <person name="Tapia R."/>
            <person name="Han C."/>
            <person name="Goodwin L."/>
            <person name="Pitluck S."/>
            <person name="Liolios K."/>
            <person name="Pagani I."/>
            <person name="Ivanova N."/>
            <person name="Huntemann M."/>
            <person name="Mavromatis K."/>
            <person name="Mikhailova N."/>
            <person name="Pati A."/>
            <person name="Chen A."/>
            <person name="Palaniappan K."/>
            <person name="Land M."/>
            <person name="Hauser L."/>
            <person name="Brambilla E.M."/>
            <person name="Rohde M."/>
            <person name="Verbarg S."/>
            <person name="Goker M."/>
            <person name="Bristow J."/>
            <person name="Eisen J.A."/>
            <person name="Markowitz V."/>
            <person name="Hugenholtz P."/>
            <person name="Kyrpides N.C."/>
            <person name="Klenk H.P."/>
            <person name="Woyke T."/>
        </authorList>
    </citation>
    <scope>NUCLEOTIDE SEQUENCE [LARGE SCALE GENOMIC DNA]</scope>
    <source>
        <strain evidence="2">ATCC 27775 / DSM 1100 / LMG 10767 / O</strain>
    </source>
</reference>
<dbReference type="KEGG" id="hhy:Halhy_2550"/>
<keyword evidence="2" id="KW-1185">Reference proteome</keyword>
<dbReference type="AlphaFoldDB" id="F4KYL7"/>
<dbReference type="EMBL" id="CP002691">
    <property type="protein sequence ID" value="AEE50423.1"/>
    <property type="molecule type" value="Genomic_DNA"/>
</dbReference>
<evidence type="ECO:0000313" key="1">
    <source>
        <dbReference type="EMBL" id="AEE50423.1"/>
    </source>
</evidence>
<dbReference type="Proteomes" id="UP000008461">
    <property type="component" value="Chromosome"/>
</dbReference>
<dbReference type="STRING" id="760192.Halhy_2550"/>
<name>F4KYL7_HALH1</name>
<sequence>MEKFISTVNDHQSIEILSPDQMNDIEGGSFWYDLAWTIGYVSHKVADTYNAIAKTTQESGFMASPVGAGSKGAGGK</sequence>
<reference key="2">
    <citation type="submission" date="2011-04" db="EMBL/GenBank/DDBJ databases">
        <title>Complete sequence of chromosome of Haliscomenobacter hydrossis DSM 1100.</title>
        <authorList>
            <consortium name="US DOE Joint Genome Institute (JGI-PGF)"/>
            <person name="Lucas S."/>
            <person name="Han J."/>
            <person name="Lapidus A."/>
            <person name="Bruce D."/>
            <person name="Goodwin L."/>
            <person name="Pitluck S."/>
            <person name="Peters L."/>
            <person name="Kyrpides N."/>
            <person name="Mavromatis K."/>
            <person name="Ivanova N."/>
            <person name="Ovchinnikova G."/>
            <person name="Pagani I."/>
            <person name="Daligault H."/>
            <person name="Detter J.C."/>
            <person name="Han C."/>
            <person name="Land M."/>
            <person name="Hauser L."/>
            <person name="Markowitz V."/>
            <person name="Cheng J.-F."/>
            <person name="Hugenholtz P."/>
            <person name="Woyke T."/>
            <person name="Wu D."/>
            <person name="Verbarg S."/>
            <person name="Frueling A."/>
            <person name="Brambilla E."/>
            <person name="Klenk H.-P."/>
            <person name="Eisen J.A."/>
        </authorList>
    </citation>
    <scope>NUCLEOTIDE SEQUENCE</scope>
    <source>
        <strain>DSM 1100</strain>
    </source>
</reference>
<evidence type="ECO:0000313" key="2">
    <source>
        <dbReference type="Proteomes" id="UP000008461"/>
    </source>
</evidence>
<accession>F4KYL7</accession>